<dbReference type="AlphaFoldDB" id="A0A147BH89"/>
<organism evidence="1">
    <name type="scientific">Ixodes ricinus</name>
    <name type="common">Common tick</name>
    <name type="synonym">Acarus ricinus</name>
    <dbReference type="NCBI Taxonomy" id="34613"/>
    <lineage>
        <taxon>Eukaryota</taxon>
        <taxon>Metazoa</taxon>
        <taxon>Ecdysozoa</taxon>
        <taxon>Arthropoda</taxon>
        <taxon>Chelicerata</taxon>
        <taxon>Arachnida</taxon>
        <taxon>Acari</taxon>
        <taxon>Parasitiformes</taxon>
        <taxon>Ixodida</taxon>
        <taxon>Ixodoidea</taxon>
        <taxon>Ixodidae</taxon>
        <taxon>Ixodinae</taxon>
        <taxon>Ixodes</taxon>
    </lineage>
</organism>
<evidence type="ECO:0000313" key="1">
    <source>
        <dbReference type="EMBL" id="JAR90160.1"/>
    </source>
</evidence>
<dbReference type="EMBL" id="GEGO01005244">
    <property type="protein sequence ID" value="JAR90160.1"/>
    <property type="molecule type" value="Transcribed_RNA"/>
</dbReference>
<proteinExistence type="predicted"/>
<accession>A0A147BH89</accession>
<protein>
    <submittedName>
        <fullName evidence="1">Uncharacterized protein</fullName>
    </submittedName>
</protein>
<reference evidence="1" key="1">
    <citation type="journal article" date="2018" name="PLoS Negl. Trop. Dis.">
        <title>Sialome diversity of ticks revealed by RNAseq of single tick salivary glands.</title>
        <authorList>
            <person name="Perner J."/>
            <person name="Kropackova S."/>
            <person name="Kopacek P."/>
            <person name="Ribeiro J.M."/>
        </authorList>
    </citation>
    <scope>NUCLEOTIDE SEQUENCE</scope>
    <source>
        <strain evidence="1">Siblings of single egg batch collected in Ceske Budejovice</strain>
        <tissue evidence="1">Salivary glands</tissue>
    </source>
</reference>
<name>A0A147BH89_IXORI</name>
<sequence>MTTCVIPYASLIIRNLFILLKRIHPHSVTCFPRCTGLSSPQVCVLHVYRFSAEQLGEQYSLLVSVTTDLTAVEFLRSPLDKHSKVCLRPQNPVMLADPLEMACGDHIITWRPHVREYKVSRSLLHEYLEVGECTVN</sequence>